<reference evidence="9" key="1">
    <citation type="submission" date="2020-02" db="EMBL/GenBank/DDBJ databases">
        <authorList>
            <person name="Meier V. D."/>
        </authorList>
    </citation>
    <scope>NUCLEOTIDE SEQUENCE</scope>
    <source>
        <strain evidence="9">AVDCRST_MAG32</strain>
    </source>
</reference>
<dbReference type="GO" id="GO:0005576">
    <property type="term" value="C:extracellular region"/>
    <property type="evidence" value="ECO:0007669"/>
    <property type="project" value="UniProtKB-SubCell"/>
</dbReference>
<organism evidence="9">
    <name type="scientific">uncultured Nocardioides sp</name>
    <dbReference type="NCBI Taxonomy" id="198441"/>
    <lineage>
        <taxon>Bacteria</taxon>
        <taxon>Bacillati</taxon>
        <taxon>Actinomycetota</taxon>
        <taxon>Actinomycetes</taxon>
        <taxon>Propionibacteriales</taxon>
        <taxon>Nocardioidaceae</taxon>
        <taxon>Nocardioides</taxon>
        <taxon>environmental samples</taxon>
    </lineage>
</organism>
<name>A0A6J4NDI6_9ACTN</name>
<evidence type="ECO:0000256" key="2">
    <source>
        <dbReference type="ARBA" id="ARBA00004442"/>
    </source>
</evidence>
<dbReference type="InterPro" id="IPR011050">
    <property type="entry name" value="Pectin_lyase_fold/virulence"/>
</dbReference>
<dbReference type="AlphaFoldDB" id="A0A6J4NDI6"/>
<evidence type="ECO:0000313" key="9">
    <source>
        <dbReference type="EMBL" id="CAA9379799.1"/>
    </source>
</evidence>
<keyword evidence="6" id="KW-0472">Membrane</keyword>
<dbReference type="EMBL" id="CADCUM010000069">
    <property type="protein sequence ID" value="CAA9379799.1"/>
    <property type="molecule type" value="Genomic_DNA"/>
</dbReference>
<evidence type="ECO:0000256" key="4">
    <source>
        <dbReference type="ARBA" id="ARBA00022525"/>
    </source>
</evidence>
<keyword evidence="4" id="KW-0964">Secreted</keyword>
<evidence type="ECO:0000256" key="7">
    <source>
        <dbReference type="ARBA" id="ARBA00023237"/>
    </source>
</evidence>
<sequence>MRRRRPASVLLLASVLVAASLSGAAVAATPDGPVAADDSRLASADVVVGTGTPASCTSRAVVRAVARGGVIRFACGPGPVTIAMRRTAKVVNTSARVVLDGGGLVTLSGRGQRRILYLNTCDRAQVWTTPHCDDQAEPRLVVRGMRLVAGDATGQATDGGGGGAIFARGGRLAIIDSEFVGNRCDRTGPDVGGGAVRVLDQHRDRPVVVRRSVFRDGRCSNGSALSSIGVSWHVTGSTFTGNRAIGLGANPARPGTPGGGSGGAVYLDGNDIHLVVEDTTMTGNHAREGGGAIFFVSNDRTGTLTVRGSQLVDNPSEGFETIPGIFFLGARRDVVDSVVR</sequence>
<evidence type="ECO:0000256" key="3">
    <source>
        <dbReference type="ARBA" id="ARBA00004613"/>
    </source>
</evidence>
<evidence type="ECO:0000256" key="1">
    <source>
        <dbReference type="ARBA" id="ARBA00004196"/>
    </source>
</evidence>
<accession>A0A6J4NDI6</accession>
<protein>
    <recommendedName>
        <fullName evidence="10">Right handed beta helix domain-containing protein</fullName>
    </recommendedName>
</protein>
<evidence type="ECO:0008006" key="10">
    <source>
        <dbReference type="Google" id="ProtNLM"/>
    </source>
</evidence>
<proteinExistence type="predicted"/>
<evidence type="ECO:0000256" key="6">
    <source>
        <dbReference type="ARBA" id="ARBA00023136"/>
    </source>
</evidence>
<feature type="chain" id="PRO_5026685989" description="Right handed beta helix domain-containing protein" evidence="8">
    <location>
        <begin position="28"/>
        <end position="340"/>
    </location>
</feature>
<evidence type="ECO:0000256" key="8">
    <source>
        <dbReference type="SAM" id="SignalP"/>
    </source>
</evidence>
<dbReference type="SUPFAM" id="SSF51126">
    <property type="entry name" value="Pectin lyase-like"/>
    <property type="match status" value="1"/>
</dbReference>
<keyword evidence="7" id="KW-0998">Cell outer membrane</keyword>
<gene>
    <name evidence="9" type="ORF">AVDCRST_MAG32-1451</name>
</gene>
<dbReference type="GO" id="GO:0009279">
    <property type="term" value="C:cell outer membrane"/>
    <property type="evidence" value="ECO:0007669"/>
    <property type="project" value="UniProtKB-SubCell"/>
</dbReference>
<dbReference type="Pfam" id="PF02415">
    <property type="entry name" value="Chlam_PMP"/>
    <property type="match status" value="1"/>
</dbReference>
<evidence type="ECO:0000256" key="5">
    <source>
        <dbReference type="ARBA" id="ARBA00022729"/>
    </source>
</evidence>
<keyword evidence="5 8" id="KW-0732">Signal</keyword>
<dbReference type="InterPro" id="IPR003368">
    <property type="entry name" value="POMP_repeat"/>
</dbReference>
<comment type="subcellular location">
    <subcellularLocation>
        <location evidence="1">Cell envelope</location>
    </subcellularLocation>
    <subcellularLocation>
        <location evidence="2">Cell outer membrane</location>
    </subcellularLocation>
    <subcellularLocation>
        <location evidence="3">Secreted</location>
    </subcellularLocation>
</comment>
<feature type="signal peptide" evidence="8">
    <location>
        <begin position="1"/>
        <end position="27"/>
    </location>
</feature>